<dbReference type="SUPFAM" id="SSF48264">
    <property type="entry name" value="Cytochrome P450"/>
    <property type="match status" value="1"/>
</dbReference>
<gene>
    <name evidence="15" type="ORF">CJ030_MR7G001996</name>
    <name evidence="16" type="ORF">CJ030_MR7G002001</name>
</gene>
<dbReference type="InterPro" id="IPR052306">
    <property type="entry name" value="CYP450_71D"/>
</dbReference>
<dbReference type="GO" id="GO:0020037">
    <property type="term" value="F:heme binding"/>
    <property type="evidence" value="ECO:0007669"/>
    <property type="project" value="InterPro"/>
</dbReference>
<feature type="chain" id="PRO_5036163211" evidence="14">
    <location>
        <begin position="27"/>
        <end position="506"/>
    </location>
</feature>
<evidence type="ECO:0000256" key="7">
    <source>
        <dbReference type="ARBA" id="ARBA00022989"/>
    </source>
</evidence>
<dbReference type="PRINTS" id="PR00385">
    <property type="entry name" value="P450"/>
</dbReference>
<dbReference type="PANTHER" id="PTHR47953:SF19">
    <property type="entry name" value="OS06G0641600 PROTEIN"/>
    <property type="match status" value="1"/>
</dbReference>
<organism evidence="15 17">
    <name type="scientific">Morella rubra</name>
    <name type="common">Chinese bayberry</name>
    <dbReference type="NCBI Taxonomy" id="262757"/>
    <lineage>
        <taxon>Eukaryota</taxon>
        <taxon>Viridiplantae</taxon>
        <taxon>Streptophyta</taxon>
        <taxon>Embryophyta</taxon>
        <taxon>Tracheophyta</taxon>
        <taxon>Spermatophyta</taxon>
        <taxon>Magnoliopsida</taxon>
        <taxon>eudicotyledons</taxon>
        <taxon>Gunneridae</taxon>
        <taxon>Pentapetalae</taxon>
        <taxon>rosids</taxon>
        <taxon>fabids</taxon>
        <taxon>Fagales</taxon>
        <taxon>Myricaceae</taxon>
        <taxon>Morella</taxon>
    </lineage>
</organism>
<comment type="subcellular location">
    <subcellularLocation>
        <location evidence="2">Membrane</location>
        <topology evidence="2">Single-pass membrane protein</topology>
    </subcellularLocation>
</comment>
<keyword evidence="9 12" id="KW-0408">Iron</keyword>
<dbReference type="PROSITE" id="PS00086">
    <property type="entry name" value="CYTOCHROME_P450"/>
    <property type="match status" value="1"/>
</dbReference>
<evidence type="ECO:0000313" key="15">
    <source>
        <dbReference type="EMBL" id="KAB1228269.1"/>
    </source>
</evidence>
<comment type="caution">
    <text evidence="15">The sequence shown here is derived from an EMBL/GenBank/DDBJ whole genome shotgun (WGS) entry which is preliminary data.</text>
</comment>
<evidence type="ECO:0000256" key="6">
    <source>
        <dbReference type="ARBA" id="ARBA00022723"/>
    </source>
</evidence>
<evidence type="ECO:0000256" key="8">
    <source>
        <dbReference type="ARBA" id="ARBA00023002"/>
    </source>
</evidence>
<dbReference type="OrthoDB" id="2789670at2759"/>
<keyword evidence="6 12" id="KW-0479">Metal-binding</keyword>
<dbReference type="EMBL" id="RXIC02000005">
    <property type="protein sequence ID" value="KAB1228269.1"/>
    <property type="molecule type" value="Genomic_DNA"/>
</dbReference>
<dbReference type="Proteomes" id="UP000516437">
    <property type="component" value="Unassembled WGS sequence"/>
</dbReference>
<evidence type="ECO:0000256" key="9">
    <source>
        <dbReference type="ARBA" id="ARBA00023004"/>
    </source>
</evidence>
<dbReference type="InterPro" id="IPR002401">
    <property type="entry name" value="Cyt_P450_E_grp-I"/>
</dbReference>
<dbReference type="Pfam" id="PF00067">
    <property type="entry name" value="p450"/>
    <property type="match status" value="1"/>
</dbReference>
<evidence type="ECO:0000256" key="14">
    <source>
        <dbReference type="SAM" id="SignalP"/>
    </source>
</evidence>
<keyword evidence="10 13" id="KW-0503">Monooxygenase</keyword>
<reference evidence="15" key="3">
    <citation type="submission" date="2019-09" db="EMBL/GenBank/DDBJ databases">
        <authorList>
            <person name="Gao Z."/>
        </authorList>
    </citation>
    <scope>NUCLEOTIDE SEQUENCE</scope>
    <source>
        <tissue evidence="15">Leaves</tissue>
    </source>
</reference>
<evidence type="ECO:0000256" key="5">
    <source>
        <dbReference type="ARBA" id="ARBA00022692"/>
    </source>
</evidence>
<evidence type="ECO:0000313" key="16">
    <source>
        <dbReference type="EMBL" id="KAB1228274.1"/>
    </source>
</evidence>
<evidence type="ECO:0000256" key="3">
    <source>
        <dbReference type="ARBA" id="ARBA00010617"/>
    </source>
</evidence>
<keyword evidence="8 13" id="KW-0560">Oxidoreductase</keyword>
<dbReference type="FunFam" id="1.10.630.10:FF:000043">
    <property type="entry name" value="Cytochrome P450 99A2"/>
    <property type="match status" value="1"/>
</dbReference>
<dbReference type="GO" id="GO:0004497">
    <property type="term" value="F:monooxygenase activity"/>
    <property type="evidence" value="ECO:0007669"/>
    <property type="project" value="UniProtKB-KW"/>
</dbReference>
<feature type="signal peptide" evidence="14">
    <location>
        <begin position="1"/>
        <end position="26"/>
    </location>
</feature>
<proteinExistence type="inferred from homology"/>
<keyword evidence="7" id="KW-1133">Transmembrane helix</keyword>
<dbReference type="Gene3D" id="1.10.630.10">
    <property type="entry name" value="Cytochrome P450"/>
    <property type="match status" value="1"/>
</dbReference>
<dbReference type="PRINTS" id="PR00463">
    <property type="entry name" value="EP450I"/>
</dbReference>
<keyword evidence="4 12" id="KW-0349">Heme</keyword>
<evidence type="ECO:0000256" key="10">
    <source>
        <dbReference type="ARBA" id="ARBA00023033"/>
    </source>
</evidence>
<keyword evidence="5" id="KW-0812">Transmembrane</keyword>
<keyword evidence="14" id="KW-0732">Signal</keyword>
<keyword evidence="17" id="KW-1185">Reference proteome</keyword>
<comment type="cofactor">
    <cofactor evidence="1 12">
        <name>heme</name>
        <dbReference type="ChEBI" id="CHEBI:30413"/>
    </cofactor>
</comment>
<evidence type="ECO:0000256" key="4">
    <source>
        <dbReference type="ARBA" id="ARBA00022617"/>
    </source>
</evidence>
<dbReference type="PANTHER" id="PTHR47953">
    <property type="entry name" value="OS08G0105600 PROTEIN"/>
    <property type="match status" value="1"/>
</dbReference>
<sequence length="506" mass="57569">MLQFLSLPILIWLLFLSILLWKRSRAKSQIHKLPPGPWQLPLLGNLPQLAFSNKLPHRVLKDLADKYGPVMRLQLGEVPALVISSPELAKDVLITHDTAYKQRPNFLAVDIMTYNSSVVSAPYCDYWRQMRKIYVMELLSAKRVQSFRYIREEEVESLLESPSLSGGLPINLSEKIFSLSQTITSRAAFGKKFKHQKEFTSLLNEAHKVAGGFDLIDLFPSLGFLGFLTGRKTALLKVHERVDAILDDIMNDHIVERSATSNCKRNDDTVHVLLNLQEAGELEFDFTSKHIKAIILELFFGGSDTSATTIEWAMSELLKNPKAMEKAQAEVRLAFEGRRNIEEIDIQKLDYLKAVVKETLRLHPPAPLTARKSWGKCEIQGYEITKDTRVYINIWGLARDPNYWIDANCFHPERFLGSSVDFIQGNNFEFVPFGAGRRVCPGITYALANIQLTLCQLLYHFNWKLPNGMKPEELDMLESPGLTCRKKVGLTVIATPWTPPDLTQRQ</sequence>
<dbReference type="InterPro" id="IPR036396">
    <property type="entry name" value="Cyt_P450_sf"/>
</dbReference>
<reference evidence="15 17" key="2">
    <citation type="journal article" date="2019" name="Plant Biotechnol. J.">
        <title>The red bayberry genome and genetic basis of sex determination.</title>
        <authorList>
            <person name="Jia H.M."/>
            <person name="Jia H.J."/>
            <person name="Cai Q.L."/>
            <person name="Wang Y."/>
            <person name="Zhao H.B."/>
            <person name="Yang W.F."/>
            <person name="Wang G.Y."/>
            <person name="Li Y.H."/>
            <person name="Zhan D.L."/>
            <person name="Shen Y.T."/>
            <person name="Niu Q.F."/>
            <person name="Chang L."/>
            <person name="Qiu J."/>
            <person name="Zhao L."/>
            <person name="Xie H.B."/>
            <person name="Fu W.Y."/>
            <person name="Jin J."/>
            <person name="Li X.W."/>
            <person name="Jiao Y."/>
            <person name="Zhou C.C."/>
            <person name="Tu T."/>
            <person name="Chai C.Y."/>
            <person name="Gao J.L."/>
            <person name="Fan L.J."/>
            <person name="van de Weg E."/>
            <person name="Wang J.Y."/>
            <person name="Gao Z.S."/>
        </authorList>
    </citation>
    <scope>NUCLEOTIDE SEQUENCE [LARGE SCALE GENOMIC DNA]</scope>
    <source>
        <tissue evidence="15">Leaves</tissue>
    </source>
</reference>
<dbReference type="EMBL" id="RXIC02000005">
    <property type="protein sequence ID" value="KAB1228274.1"/>
    <property type="molecule type" value="Genomic_DNA"/>
</dbReference>
<protein>
    <submittedName>
        <fullName evidence="15">Premnaspirodiene oxygenase</fullName>
    </submittedName>
</protein>
<reference evidence="15" key="1">
    <citation type="submission" date="2018-07" db="EMBL/GenBank/DDBJ databases">
        <authorList>
            <person name="Gao Z.-S."/>
            <person name="Jia H.-M."/>
            <person name="Jia H.-J."/>
            <person name="Cai Q.-L."/>
            <person name="Wang Y."/>
            <person name="Zhao H.-B."/>
        </authorList>
    </citation>
    <scope>NUCLEOTIDE SEQUENCE</scope>
    <source>
        <tissue evidence="15">Leaves</tissue>
    </source>
</reference>
<name>A0A6A1WSK0_9ROSI</name>
<keyword evidence="11" id="KW-0472">Membrane</keyword>
<comment type="similarity">
    <text evidence="3 13">Belongs to the cytochrome P450 family.</text>
</comment>
<dbReference type="GO" id="GO:0016705">
    <property type="term" value="F:oxidoreductase activity, acting on paired donors, with incorporation or reduction of molecular oxygen"/>
    <property type="evidence" value="ECO:0007669"/>
    <property type="project" value="InterPro"/>
</dbReference>
<dbReference type="CDD" id="cd11072">
    <property type="entry name" value="CYP71-like"/>
    <property type="match status" value="1"/>
</dbReference>
<evidence type="ECO:0000256" key="12">
    <source>
        <dbReference type="PIRSR" id="PIRSR602401-1"/>
    </source>
</evidence>
<evidence type="ECO:0000256" key="2">
    <source>
        <dbReference type="ARBA" id="ARBA00004167"/>
    </source>
</evidence>
<evidence type="ECO:0000256" key="1">
    <source>
        <dbReference type="ARBA" id="ARBA00001971"/>
    </source>
</evidence>
<dbReference type="GO" id="GO:0016020">
    <property type="term" value="C:membrane"/>
    <property type="evidence" value="ECO:0007669"/>
    <property type="project" value="UniProtKB-SubCell"/>
</dbReference>
<accession>A0A6A1WSK0</accession>
<evidence type="ECO:0000256" key="13">
    <source>
        <dbReference type="RuleBase" id="RU000461"/>
    </source>
</evidence>
<evidence type="ECO:0000313" key="17">
    <source>
        <dbReference type="Proteomes" id="UP000516437"/>
    </source>
</evidence>
<dbReference type="AlphaFoldDB" id="A0A6A1WSK0"/>
<evidence type="ECO:0000256" key="11">
    <source>
        <dbReference type="ARBA" id="ARBA00023136"/>
    </source>
</evidence>
<dbReference type="InterPro" id="IPR001128">
    <property type="entry name" value="Cyt_P450"/>
</dbReference>
<dbReference type="GO" id="GO:0005506">
    <property type="term" value="F:iron ion binding"/>
    <property type="evidence" value="ECO:0007669"/>
    <property type="project" value="InterPro"/>
</dbReference>
<feature type="binding site" description="axial binding residue" evidence="12">
    <location>
        <position position="440"/>
    </location>
    <ligand>
        <name>heme</name>
        <dbReference type="ChEBI" id="CHEBI:30413"/>
    </ligand>
    <ligandPart>
        <name>Fe</name>
        <dbReference type="ChEBI" id="CHEBI:18248"/>
    </ligandPart>
</feature>
<dbReference type="InterPro" id="IPR017972">
    <property type="entry name" value="Cyt_P450_CS"/>
</dbReference>